<dbReference type="EMBL" id="QLNI01000071">
    <property type="protein sequence ID" value="RAM00026.1"/>
    <property type="molecule type" value="Genomic_DNA"/>
</dbReference>
<proteinExistence type="predicted"/>
<feature type="compositionally biased region" description="Gly residues" evidence="1">
    <location>
        <begin position="92"/>
        <end position="102"/>
    </location>
</feature>
<evidence type="ECO:0000313" key="4">
    <source>
        <dbReference type="Proteomes" id="UP000248798"/>
    </source>
</evidence>
<protein>
    <submittedName>
        <fullName evidence="3">Uncharacterized protein</fullName>
    </submittedName>
</protein>
<keyword evidence="5" id="KW-1185">Reference proteome</keyword>
<reference evidence="2 5" key="2">
    <citation type="submission" date="2019-02" db="EMBL/GenBank/DDBJ databases">
        <title>Complete genome sequence of Desulfobacter hydrogenophilus AcRS1.</title>
        <authorList>
            <person name="Marietou A."/>
            <person name="Lund M.B."/>
            <person name="Marshall I.P.G."/>
            <person name="Schreiber L."/>
            <person name="Jorgensen B."/>
        </authorList>
    </citation>
    <scope>NUCLEOTIDE SEQUENCE [LARGE SCALE GENOMIC DNA]</scope>
    <source>
        <strain evidence="2 5">AcRS1</strain>
    </source>
</reference>
<dbReference type="EMBL" id="CP036313">
    <property type="protein sequence ID" value="QBH14810.1"/>
    <property type="molecule type" value="Genomic_DNA"/>
</dbReference>
<dbReference type="AlphaFoldDB" id="A0A328F713"/>
<sequence length="102" mass="10586">MTIHICKPATITLALTGVLIAFNLNTSLAYARSNNGRPQGGPPQEAFTACEGKSEGDTASFKASNGETITGTCKQDRNGDRLLLIPDNAPQGGQGGGPQRNN</sequence>
<dbReference type="OrthoDB" id="5422614at2"/>
<evidence type="ECO:0000256" key="1">
    <source>
        <dbReference type="SAM" id="MobiDB-lite"/>
    </source>
</evidence>
<dbReference type="Proteomes" id="UP000293902">
    <property type="component" value="Chromosome"/>
</dbReference>
<evidence type="ECO:0000313" key="2">
    <source>
        <dbReference type="EMBL" id="QBH14810.1"/>
    </source>
</evidence>
<feature type="region of interest" description="Disordered" evidence="1">
    <location>
        <begin position="33"/>
        <end position="102"/>
    </location>
</feature>
<evidence type="ECO:0000313" key="3">
    <source>
        <dbReference type="EMBL" id="RAM00026.1"/>
    </source>
</evidence>
<dbReference type="Proteomes" id="UP000248798">
    <property type="component" value="Unassembled WGS sequence"/>
</dbReference>
<feature type="compositionally biased region" description="Polar residues" evidence="1">
    <location>
        <begin position="61"/>
        <end position="73"/>
    </location>
</feature>
<accession>A0A328F713</accession>
<organism evidence="3 4">
    <name type="scientific">Desulfobacter hydrogenophilus</name>
    <dbReference type="NCBI Taxonomy" id="2291"/>
    <lineage>
        <taxon>Bacteria</taxon>
        <taxon>Pseudomonadati</taxon>
        <taxon>Thermodesulfobacteriota</taxon>
        <taxon>Desulfobacteria</taxon>
        <taxon>Desulfobacterales</taxon>
        <taxon>Desulfobacteraceae</taxon>
        <taxon>Desulfobacter</taxon>
    </lineage>
</organism>
<name>A0A328F713_9BACT</name>
<reference evidence="3 4" key="1">
    <citation type="submission" date="2018-06" db="EMBL/GenBank/DDBJ databases">
        <title>Complete Genome Sequence of Desulfobacter hydrogenophilus (DSM3380).</title>
        <authorList>
            <person name="Marietou A."/>
            <person name="Schreiber L."/>
            <person name="Marshall I."/>
            <person name="Jorgensen B."/>
        </authorList>
    </citation>
    <scope>NUCLEOTIDE SEQUENCE [LARGE SCALE GENOMIC DNA]</scope>
    <source>
        <strain evidence="3 4">DSM 3380</strain>
    </source>
</reference>
<evidence type="ECO:0000313" key="5">
    <source>
        <dbReference type="Proteomes" id="UP000293902"/>
    </source>
</evidence>
<gene>
    <name evidence="3" type="ORF">DO021_21250</name>
    <name evidence="2" type="ORF">EYB58_18960</name>
</gene>
<dbReference type="RefSeq" id="WP_111960416.1">
    <property type="nucleotide sequence ID" value="NZ_CP036313.1"/>
</dbReference>